<dbReference type="GeneID" id="94348479"/>
<gene>
    <name evidence="1" type="ORF">CCR75_004722</name>
</gene>
<comment type="caution">
    <text evidence="1">The sequence shown here is derived from an EMBL/GenBank/DDBJ whole genome shotgun (WGS) entry which is preliminary data.</text>
</comment>
<evidence type="ECO:0008006" key="3">
    <source>
        <dbReference type="Google" id="ProtNLM"/>
    </source>
</evidence>
<dbReference type="Gene3D" id="2.60.40.150">
    <property type="entry name" value="C2 domain"/>
    <property type="match status" value="1"/>
</dbReference>
<keyword evidence="2" id="KW-1185">Reference proteome</keyword>
<reference evidence="1 2" key="1">
    <citation type="journal article" date="2021" name="Genome Biol.">
        <title>AFLAP: assembly-free linkage analysis pipeline using k-mers from genome sequencing data.</title>
        <authorList>
            <person name="Fletcher K."/>
            <person name="Zhang L."/>
            <person name="Gil J."/>
            <person name="Han R."/>
            <person name="Cavanaugh K."/>
            <person name="Michelmore R."/>
        </authorList>
    </citation>
    <scope>NUCLEOTIDE SEQUENCE [LARGE SCALE GENOMIC DNA]</scope>
    <source>
        <strain evidence="1 2">SF5</strain>
    </source>
</reference>
<dbReference type="InterPro" id="IPR035892">
    <property type="entry name" value="C2_domain_sf"/>
</dbReference>
<dbReference type="OrthoDB" id="270970at2759"/>
<dbReference type="KEGG" id="blac:94348479"/>
<dbReference type="AlphaFoldDB" id="A0A976IJU8"/>
<sequence>MKSVKSMWPIRIGRSRSLGNHHVNGQEGGPSKRLENIERPHFIVEKSVTPQTPTTDTELHWTLNEHEAELDDMNPLKSPTSSASLTVSNSSLLDSMAPTLPITVNTCHSASSQYVDSPRMFSFPPPMSMPWRALRSVSDATSSSSSSSLFASVNLMTTFYPREAAENATNNIHNMCTRPRHGVPRYTTCGSPYGELIVVDILEARDLAIESTSAPFFGVTMQLGSMSRKSNSTARSSSIVNERFVFWVPSTPSIDRRTLDIFVHSGDERDLGEVHFSLAMPVNETFDDWFPLVCRADGLKHGTLKVAMRRLVLTSLPMVKAAKTLDEQTSCLSLRDCKAYGALLPELQSTFPRSELETLSFPKEQNISSKIVRLIGYQDVQRTVF</sequence>
<dbReference type="EMBL" id="SHOA02000001">
    <property type="protein sequence ID" value="TDH73093.1"/>
    <property type="molecule type" value="Genomic_DNA"/>
</dbReference>
<accession>A0A976IJU8</accession>
<dbReference type="Proteomes" id="UP000294530">
    <property type="component" value="Unassembled WGS sequence"/>
</dbReference>
<organism evidence="1 2">
    <name type="scientific">Bremia lactucae</name>
    <name type="common">Lettuce downy mildew</name>
    <dbReference type="NCBI Taxonomy" id="4779"/>
    <lineage>
        <taxon>Eukaryota</taxon>
        <taxon>Sar</taxon>
        <taxon>Stramenopiles</taxon>
        <taxon>Oomycota</taxon>
        <taxon>Peronosporomycetes</taxon>
        <taxon>Peronosporales</taxon>
        <taxon>Peronosporaceae</taxon>
        <taxon>Bremia</taxon>
    </lineage>
</organism>
<protein>
    <recommendedName>
        <fullName evidence="3">C2 domain-containing protein</fullName>
    </recommendedName>
</protein>
<dbReference type="SUPFAM" id="SSF49562">
    <property type="entry name" value="C2 domain (Calcium/lipid-binding domain, CaLB)"/>
    <property type="match status" value="1"/>
</dbReference>
<evidence type="ECO:0000313" key="1">
    <source>
        <dbReference type="EMBL" id="TDH73093.1"/>
    </source>
</evidence>
<evidence type="ECO:0000313" key="2">
    <source>
        <dbReference type="Proteomes" id="UP000294530"/>
    </source>
</evidence>
<dbReference type="RefSeq" id="XP_067822592.1">
    <property type="nucleotide sequence ID" value="XM_067962808.1"/>
</dbReference>
<dbReference type="CDD" id="cd00030">
    <property type="entry name" value="C2"/>
    <property type="match status" value="1"/>
</dbReference>
<name>A0A976IJU8_BRELC</name>
<proteinExistence type="predicted"/>